<name>A0A381TBU1_9ZZZZ</name>
<organism evidence="1">
    <name type="scientific">marine metagenome</name>
    <dbReference type="NCBI Taxonomy" id="408172"/>
    <lineage>
        <taxon>unclassified sequences</taxon>
        <taxon>metagenomes</taxon>
        <taxon>ecological metagenomes</taxon>
    </lineage>
</organism>
<dbReference type="AlphaFoldDB" id="A0A381TBU1"/>
<proteinExistence type="predicted"/>
<protein>
    <recommendedName>
        <fullName evidence="2">Nucleoside-diphosphate sugar epimerase</fullName>
    </recommendedName>
</protein>
<accession>A0A381TBU1</accession>
<sequence length="312" mass="35367">MENSLRHKCWILSSGLTGSENQCLGIAERLDVDIEIIKIKPSIILYLLSPWGTPVSSKTLLPPWPKLAISAGRRTIPYLKYIKKKSQGKCKTVYLQDPKINSESFDIVWAPSHDKITGPNVIKTVTSPSRVSKKNLEDSVSAWKEEFSGLPRPLIAILVGGKSRAFVYNKKECRNVLNAIEKVIDEGGTPLITTSRRTPERLSTQIKEIIKDKPHFYYDNLGKNPYFAFLRFSDVIVCTPDSANMISEALSVPKPTYIIKMKTRSKRFKNFIESLKNSGHIREFEGKLDKFQCSQLNPTKEIADLINKEFSF</sequence>
<dbReference type="SUPFAM" id="SSF53756">
    <property type="entry name" value="UDP-Glycosyltransferase/glycogen phosphorylase"/>
    <property type="match status" value="1"/>
</dbReference>
<dbReference type="InterPro" id="IPR009367">
    <property type="entry name" value="Elm1-like"/>
</dbReference>
<gene>
    <name evidence="1" type="ORF">METZ01_LOCUS65021</name>
</gene>
<dbReference type="EMBL" id="UINC01004147">
    <property type="protein sequence ID" value="SVA12167.1"/>
    <property type="molecule type" value="Genomic_DNA"/>
</dbReference>
<dbReference type="PANTHER" id="PTHR33986:SF15">
    <property type="entry name" value="MITOCHONDRIAL FISSION PROTEIN ELM1"/>
    <property type="match status" value="1"/>
</dbReference>
<reference evidence="1" key="1">
    <citation type="submission" date="2018-05" db="EMBL/GenBank/DDBJ databases">
        <authorList>
            <person name="Lanie J.A."/>
            <person name="Ng W.-L."/>
            <person name="Kazmierczak K.M."/>
            <person name="Andrzejewski T.M."/>
            <person name="Davidsen T.M."/>
            <person name="Wayne K.J."/>
            <person name="Tettelin H."/>
            <person name="Glass J.I."/>
            <person name="Rusch D."/>
            <person name="Podicherti R."/>
            <person name="Tsui H.-C.T."/>
            <person name="Winkler M.E."/>
        </authorList>
    </citation>
    <scope>NUCLEOTIDE SEQUENCE</scope>
</reference>
<dbReference type="PANTHER" id="PTHR33986">
    <property type="entry name" value="OS02G0535700 PROTEIN"/>
    <property type="match status" value="1"/>
</dbReference>
<evidence type="ECO:0000313" key="1">
    <source>
        <dbReference type="EMBL" id="SVA12167.1"/>
    </source>
</evidence>
<evidence type="ECO:0008006" key="2">
    <source>
        <dbReference type="Google" id="ProtNLM"/>
    </source>
</evidence>
<dbReference type="Pfam" id="PF06258">
    <property type="entry name" value="Mito_fiss_Elm1"/>
    <property type="match status" value="1"/>
</dbReference>